<dbReference type="Proteomes" id="UP000694941">
    <property type="component" value="Unplaced"/>
</dbReference>
<dbReference type="InterPro" id="IPR013642">
    <property type="entry name" value="CLCA_N"/>
</dbReference>
<feature type="domain" description="Calcium-activated chloride channel N-terminal" evidence="2">
    <location>
        <begin position="29"/>
        <end position="170"/>
    </location>
</feature>
<evidence type="ECO:0000259" key="2">
    <source>
        <dbReference type="Pfam" id="PF08434"/>
    </source>
</evidence>
<keyword evidence="1" id="KW-0732">Signal</keyword>
<name>A0ABM1C1V7_LIMPO</name>
<evidence type="ECO:0000313" key="4">
    <source>
        <dbReference type="RefSeq" id="XP_013792763.2"/>
    </source>
</evidence>
<gene>
    <name evidence="4" type="primary">LOC106476673</name>
</gene>
<organism evidence="3 4">
    <name type="scientific">Limulus polyphemus</name>
    <name type="common">Atlantic horseshoe crab</name>
    <dbReference type="NCBI Taxonomy" id="6850"/>
    <lineage>
        <taxon>Eukaryota</taxon>
        <taxon>Metazoa</taxon>
        <taxon>Ecdysozoa</taxon>
        <taxon>Arthropoda</taxon>
        <taxon>Chelicerata</taxon>
        <taxon>Merostomata</taxon>
        <taxon>Xiphosura</taxon>
        <taxon>Limulidae</taxon>
        <taxon>Limulus</taxon>
    </lineage>
</organism>
<evidence type="ECO:0000256" key="1">
    <source>
        <dbReference type="SAM" id="SignalP"/>
    </source>
</evidence>
<proteinExistence type="predicted"/>
<reference evidence="4" key="1">
    <citation type="submission" date="2025-08" db="UniProtKB">
        <authorList>
            <consortium name="RefSeq"/>
        </authorList>
    </citation>
    <scope>IDENTIFICATION</scope>
    <source>
        <tissue evidence="4">Muscle</tissue>
    </source>
</reference>
<protein>
    <submittedName>
        <fullName evidence="4">Calcium-activated chloride channel regulator family member 3-like</fullName>
    </submittedName>
</protein>
<sequence>MTNIFILIVVVFTSLVLSDLVASNTRPVNNGCTSPVVALHCTIKKTEALVQLLKELFARTSELMFQETQGRGFFQTVIIVIPPTNQNRTERENITIEHRYSTADVRIGPPGGGYDSSPHTVGAAECGQRGLYIQLSPEFLLNRNIEKTARALLRQWNIYRQGLCKESDENGITISGLNRFRSAVLTQEKDANLEYNKSNEEPEIR</sequence>
<dbReference type="GeneID" id="106476673"/>
<dbReference type="Pfam" id="PF08434">
    <property type="entry name" value="CLCA"/>
    <property type="match status" value="1"/>
</dbReference>
<accession>A0ABM1C1V7</accession>
<evidence type="ECO:0000313" key="3">
    <source>
        <dbReference type="Proteomes" id="UP000694941"/>
    </source>
</evidence>
<dbReference type="RefSeq" id="XP_013792763.2">
    <property type="nucleotide sequence ID" value="XM_013937309.2"/>
</dbReference>
<keyword evidence="3" id="KW-1185">Reference proteome</keyword>
<feature type="chain" id="PRO_5047199670" evidence="1">
    <location>
        <begin position="19"/>
        <end position="205"/>
    </location>
</feature>
<feature type="signal peptide" evidence="1">
    <location>
        <begin position="1"/>
        <end position="18"/>
    </location>
</feature>